<dbReference type="InParanoid" id="K4AEI3"/>
<feature type="region of interest" description="Disordered" evidence="1">
    <location>
        <begin position="120"/>
        <end position="139"/>
    </location>
</feature>
<keyword evidence="3" id="KW-1185">Reference proteome</keyword>
<protein>
    <submittedName>
        <fullName evidence="2">Uncharacterized protein</fullName>
    </submittedName>
</protein>
<name>K4AEI3_SETIT</name>
<evidence type="ECO:0000313" key="2">
    <source>
        <dbReference type="EnsemblPlants" id="KQK91983"/>
    </source>
</evidence>
<dbReference type="EnsemblPlants" id="KQK91983">
    <property type="protein sequence ID" value="KQK91983"/>
    <property type="gene ID" value="SETIT_037290mg"/>
</dbReference>
<accession>K4AEI3</accession>
<evidence type="ECO:0000256" key="1">
    <source>
        <dbReference type="SAM" id="MobiDB-lite"/>
    </source>
</evidence>
<reference evidence="2" key="2">
    <citation type="submission" date="2018-08" db="UniProtKB">
        <authorList>
            <consortium name="EnsemblPlants"/>
        </authorList>
    </citation>
    <scope>IDENTIFICATION</scope>
    <source>
        <strain evidence="2">Yugu1</strain>
    </source>
</reference>
<reference evidence="3" key="1">
    <citation type="journal article" date="2012" name="Nat. Biotechnol.">
        <title>Reference genome sequence of the model plant Setaria.</title>
        <authorList>
            <person name="Bennetzen J.L."/>
            <person name="Schmutz J."/>
            <person name="Wang H."/>
            <person name="Percifield R."/>
            <person name="Hawkins J."/>
            <person name="Pontaroli A.C."/>
            <person name="Estep M."/>
            <person name="Feng L."/>
            <person name="Vaughn J.N."/>
            <person name="Grimwood J."/>
            <person name="Jenkins J."/>
            <person name="Barry K."/>
            <person name="Lindquist E."/>
            <person name="Hellsten U."/>
            <person name="Deshpande S."/>
            <person name="Wang X."/>
            <person name="Wu X."/>
            <person name="Mitros T."/>
            <person name="Triplett J."/>
            <person name="Yang X."/>
            <person name="Ye C.Y."/>
            <person name="Mauro-Herrera M."/>
            <person name="Wang L."/>
            <person name="Li P."/>
            <person name="Sharma M."/>
            <person name="Sharma R."/>
            <person name="Ronald P.C."/>
            <person name="Panaud O."/>
            <person name="Kellogg E.A."/>
            <person name="Brutnell T.P."/>
            <person name="Doust A.N."/>
            <person name="Tuskan G.A."/>
            <person name="Rokhsar D."/>
            <person name="Devos K.M."/>
        </authorList>
    </citation>
    <scope>NUCLEOTIDE SEQUENCE [LARGE SCALE GENOMIC DNA]</scope>
    <source>
        <strain evidence="3">cv. Yugu1</strain>
    </source>
</reference>
<dbReference type="Proteomes" id="UP000004995">
    <property type="component" value="Unassembled WGS sequence"/>
</dbReference>
<proteinExistence type="predicted"/>
<dbReference type="HOGENOM" id="CLU_1181901_0_0_1"/>
<organism evidence="2 3">
    <name type="scientific">Setaria italica</name>
    <name type="common">Foxtail millet</name>
    <name type="synonym">Panicum italicum</name>
    <dbReference type="NCBI Taxonomy" id="4555"/>
    <lineage>
        <taxon>Eukaryota</taxon>
        <taxon>Viridiplantae</taxon>
        <taxon>Streptophyta</taxon>
        <taxon>Embryophyta</taxon>
        <taxon>Tracheophyta</taxon>
        <taxon>Spermatophyta</taxon>
        <taxon>Magnoliopsida</taxon>
        <taxon>Liliopsida</taxon>
        <taxon>Poales</taxon>
        <taxon>Poaceae</taxon>
        <taxon>PACMAD clade</taxon>
        <taxon>Panicoideae</taxon>
        <taxon>Panicodae</taxon>
        <taxon>Paniceae</taxon>
        <taxon>Cenchrinae</taxon>
        <taxon>Setaria</taxon>
    </lineage>
</organism>
<dbReference type="Gramene" id="KQK91983">
    <property type="protein sequence ID" value="KQK91983"/>
    <property type="gene ID" value="SETIT_037290mg"/>
</dbReference>
<feature type="region of interest" description="Disordered" evidence="1">
    <location>
        <begin position="144"/>
        <end position="164"/>
    </location>
</feature>
<feature type="region of interest" description="Disordered" evidence="1">
    <location>
        <begin position="198"/>
        <end position="235"/>
    </location>
</feature>
<dbReference type="EMBL" id="AGNK02006085">
    <property type="status" value="NOT_ANNOTATED_CDS"/>
    <property type="molecule type" value="Genomic_DNA"/>
</dbReference>
<dbReference type="AlphaFoldDB" id="K4AEI3"/>
<sequence length="235" mass="24994">MWRTPSNLSQHVAEPNVSIQMLEKKCLISKQRSQLDSNTLNHSFDSEIDPEEASVMHAGEPNNLHDLPFHPGPQPSMVANSTRQAHQVDVPVAVHHLGFPLEPSDPNTYVSGVLTPTPTTPVTGTIGASHIGSTREPRHVARRVGRAPGRSPPAAGPRTPLTSGVGRRHRALCWLRASRSIAGRATPGRPYSMSALRTCIPGANPPSGSRGRRRGARSGGPAALGERAGVEELGA</sequence>
<evidence type="ECO:0000313" key="3">
    <source>
        <dbReference type="Proteomes" id="UP000004995"/>
    </source>
</evidence>